<comment type="caution">
    <text evidence="2">The sequence shown here is derived from an EMBL/GenBank/DDBJ whole genome shotgun (WGS) entry which is preliminary data.</text>
</comment>
<feature type="region of interest" description="Disordered" evidence="1">
    <location>
        <begin position="163"/>
        <end position="216"/>
    </location>
</feature>
<name>A0A2J7ZT28_9CHLO</name>
<dbReference type="PANTHER" id="PTHR15907">
    <property type="entry name" value="DUF614 FAMILY PROTEIN-RELATED"/>
    <property type="match status" value="1"/>
</dbReference>
<evidence type="ECO:0000313" key="2">
    <source>
        <dbReference type="EMBL" id="PNH03426.1"/>
    </source>
</evidence>
<dbReference type="Proteomes" id="UP000236333">
    <property type="component" value="Unassembled WGS sequence"/>
</dbReference>
<dbReference type="EMBL" id="PGGS01000505">
    <property type="protein sequence ID" value="PNH03426.1"/>
    <property type="molecule type" value="Genomic_DNA"/>
</dbReference>
<dbReference type="OrthoDB" id="1045822at2759"/>
<dbReference type="Pfam" id="PF04749">
    <property type="entry name" value="PLAC8"/>
    <property type="match status" value="1"/>
</dbReference>
<gene>
    <name evidence="2" type="ORF">TSOC_010511</name>
</gene>
<evidence type="ECO:0000256" key="1">
    <source>
        <dbReference type="SAM" id="MobiDB-lite"/>
    </source>
</evidence>
<sequence>MAGYTNDQAGCLKFIFPPEAHQAIKDAWHFAFNDLSNTTETGAKEWDYGIFSCMSNVPLCLAVALCPTWGTCICYRNLESMSGKSCEVSFVNAFAASSVCLGSCHYAVVRGRFRAKYGLKGSPCQDCVCGCCLSPCALCSDTNQLMVLQGIQVPYLNLKDSSPAPATKEVKSSPPASEAKEVKETTPAPEVKETTPVPEAKETAPAQPDAEPAAKQ</sequence>
<dbReference type="NCBIfam" id="TIGR01571">
    <property type="entry name" value="A_thal_Cys_rich"/>
    <property type="match status" value="1"/>
</dbReference>
<reference evidence="2 3" key="1">
    <citation type="journal article" date="2017" name="Mol. Biol. Evol.">
        <title>The 4-celled Tetrabaena socialis nuclear genome reveals the essential components for genetic control of cell number at the origin of multicellularity in the volvocine lineage.</title>
        <authorList>
            <person name="Featherston J."/>
            <person name="Arakaki Y."/>
            <person name="Hanschen E.R."/>
            <person name="Ferris P.J."/>
            <person name="Michod R.E."/>
            <person name="Olson B.J.S.C."/>
            <person name="Nozaki H."/>
            <person name="Durand P.M."/>
        </authorList>
    </citation>
    <scope>NUCLEOTIDE SEQUENCE [LARGE SCALE GENOMIC DNA]</scope>
    <source>
        <strain evidence="2 3">NIES-571</strain>
    </source>
</reference>
<evidence type="ECO:0000313" key="3">
    <source>
        <dbReference type="Proteomes" id="UP000236333"/>
    </source>
</evidence>
<keyword evidence="3" id="KW-1185">Reference proteome</keyword>
<organism evidence="2 3">
    <name type="scientific">Tetrabaena socialis</name>
    <dbReference type="NCBI Taxonomy" id="47790"/>
    <lineage>
        <taxon>Eukaryota</taxon>
        <taxon>Viridiplantae</taxon>
        <taxon>Chlorophyta</taxon>
        <taxon>core chlorophytes</taxon>
        <taxon>Chlorophyceae</taxon>
        <taxon>CS clade</taxon>
        <taxon>Chlamydomonadales</taxon>
        <taxon>Tetrabaenaceae</taxon>
        <taxon>Tetrabaena</taxon>
    </lineage>
</organism>
<dbReference type="InterPro" id="IPR006461">
    <property type="entry name" value="PLAC_motif_containing"/>
</dbReference>
<accession>A0A2J7ZT28</accession>
<proteinExistence type="predicted"/>
<dbReference type="AlphaFoldDB" id="A0A2J7ZT28"/>
<protein>
    <submittedName>
        <fullName evidence="2">Uncharacterized protein</fullName>
    </submittedName>
</protein>